<dbReference type="Gene3D" id="3.90.320.10">
    <property type="match status" value="1"/>
</dbReference>
<reference evidence="1 2" key="1">
    <citation type="journal article" date="2020" name="Viruses">
        <title>Diversity and Host Interactions Among Virulent and Temperate Baltic Sea Flavobacterium Phages.</title>
        <authorList>
            <person name="Nilsson E."/>
            <person name="Bayfield O.W."/>
            <person name="Lundin D."/>
            <person name="Antson A.A."/>
            <person name="Holmfeldt K."/>
        </authorList>
    </citation>
    <scope>NUCLEOTIDE SEQUENCE [LARGE SCALE GENOMIC DNA]</scope>
</reference>
<dbReference type="InterPro" id="IPR011335">
    <property type="entry name" value="Restrct_endonuc-II-like"/>
</dbReference>
<sequence length="284" mass="33720">MENQNIYFRASAIGALMTDGRGTKLTDNMKKEFEDFKERLRNGGKLTDSQKVKFEDYKKRENAPFELSDTAKTFVKKTWLFNEKGFRKDIKSPFLEKGLYNESEAIAFLSKMDGNFYKKNTERKFKDNITGECDINFKSKTTRIIIDTKCSWDAETFMNGSLDNLYFGQGQSYCDLYDADEFWLRFVLLDCPDHIFNQERERLWRKYYDASMTIEEAQELETKLEPLFQQLERNLIFSKSGKYTDEERIKTIKVQRDDEYIKELRSRIKTALNYYSTIKLNDVV</sequence>
<dbReference type="SUPFAM" id="SSF52980">
    <property type="entry name" value="Restriction endonuclease-like"/>
    <property type="match status" value="1"/>
</dbReference>
<protein>
    <submittedName>
        <fullName evidence="1">Uncharacterized protein</fullName>
    </submittedName>
</protein>
<dbReference type="EMBL" id="MN812239">
    <property type="protein sequence ID" value="QHB40936.1"/>
    <property type="molecule type" value="Genomic_DNA"/>
</dbReference>
<keyword evidence="2" id="KW-1185">Reference proteome</keyword>
<organism evidence="1 2">
    <name type="scientific">Flavobacterium phage vB_FspS_tant8-1</name>
    <dbReference type="NCBI Taxonomy" id="2686278"/>
    <lineage>
        <taxon>Viruses</taxon>
        <taxon>Duplodnaviria</taxon>
        <taxon>Heunggongvirae</taxon>
        <taxon>Uroviricota</taxon>
        <taxon>Caudoviricetes</taxon>
        <taxon>Tantvirus</taxon>
        <taxon>Tantvirus tant</taxon>
    </lineage>
</organism>
<proteinExistence type="predicted"/>
<evidence type="ECO:0000313" key="2">
    <source>
        <dbReference type="Proteomes" id="UP000464671"/>
    </source>
</evidence>
<dbReference type="Proteomes" id="UP000464671">
    <property type="component" value="Segment"/>
</dbReference>
<accession>A0A6B9LGM4</accession>
<gene>
    <name evidence="1" type="ORF">tant81_gp005</name>
</gene>
<evidence type="ECO:0000313" key="1">
    <source>
        <dbReference type="EMBL" id="QHB40936.1"/>
    </source>
</evidence>
<dbReference type="InterPro" id="IPR011604">
    <property type="entry name" value="PDDEXK-like_dom_sf"/>
</dbReference>
<name>A0A6B9LGM4_9CAUD</name>